<evidence type="ECO:0000256" key="3">
    <source>
        <dbReference type="ARBA" id="ARBA00023163"/>
    </source>
</evidence>
<gene>
    <name evidence="5" type="ORF">ESA94_10505</name>
</gene>
<dbReference type="InterPro" id="IPR010982">
    <property type="entry name" value="Lambda_DNA-bd_dom_sf"/>
</dbReference>
<comment type="caution">
    <text evidence="5">The sequence shown here is derived from an EMBL/GenBank/DDBJ whole genome shotgun (WGS) entry which is preliminary data.</text>
</comment>
<dbReference type="CDD" id="cd01392">
    <property type="entry name" value="HTH_LacI"/>
    <property type="match status" value="1"/>
</dbReference>
<keyword evidence="2" id="KW-0238">DNA-binding</keyword>
<proteinExistence type="predicted"/>
<evidence type="ECO:0000313" key="5">
    <source>
        <dbReference type="EMBL" id="RXK60880.1"/>
    </source>
</evidence>
<dbReference type="Proteomes" id="UP000290204">
    <property type="component" value="Unassembled WGS sequence"/>
</dbReference>
<dbReference type="OrthoDB" id="9803256at2"/>
<evidence type="ECO:0000256" key="2">
    <source>
        <dbReference type="ARBA" id="ARBA00023125"/>
    </source>
</evidence>
<dbReference type="SMART" id="SM00354">
    <property type="entry name" value="HTH_LACI"/>
    <property type="match status" value="1"/>
</dbReference>
<feature type="domain" description="HTH lacI-type" evidence="4">
    <location>
        <begin position="4"/>
        <end position="58"/>
    </location>
</feature>
<protein>
    <submittedName>
        <fullName evidence="5">LacI family transcriptional regulator</fullName>
    </submittedName>
</protein>
<dbReference type="Gene3D" id="1.10.260.40">
    <property type="entry name" value="lambda repressor-like DNA-binding domains"/>
    <property type="match status" value="1"/>
</dbReference>
<dbReference type="SUPFAM" id="SSF47413">
    <property type="entry name" value="lambda repressor-like DNA-binding domains"/>
    <property type="match status" value="1"/>
</dbReference>
<dbReference type="EMBL" id="SDHW01000002">
    <property type="protein sequence ID" value="RXK60880.1"/>
    <property type="molecule type" value="Genomic_DNA"/>
</dbReference>
<keyword evidence="1" id="KW-0805">Transcription regulation</keyword>
<dbReference type="Pfam" id="PF13407">
    <property type="entry name" value="Peripla_BP_4"/>
    <property type="match status" value="1"/>
</dbReference>
<dbReference type="SUPFAM" id="SSF53822">
    <property type="entry name" value="Periplasmic binding protein-like I"/>
    <property type="match status" value="1"/>
</dbReference>
<evidence type="ECO:0000256" key="1">
    <source>
        <dbReference type="ARBA" id="ARBA00023015"/>
    </source>
</evidence>
<dbReference type="PANTHER" id="PTHR30146">
    <property type="entry name" value="LACI-RELATED TRANSCRIPTIONAL REPRESSOR"/>
    <property type="match status" value="1"/>
</dbReference>
<sequence length="330" mass="36231">MQQSTLKKLSEALGISISTVSRALKDHPDISASTKLKVKELAAAMEYEPNSYAVLLRTKQSNVLGILVPSITNFFYDSFIAAVEDEARKFGYTVLIMQSGDSAATEVANVSIFRKHMVMGLFATVSIETEDIAHFRKMEDMDVPVVFFDRVPEEKEVYTVCLSDADAARIAAEAIIEKKKKNVLALFGHPHLSITKVRCKTFVETMKANSPDTIVSVDYPEQADPSEKIVLNAFRSSNPPDVIFCMGDLILIGVMRAIHQLNLKVPDDVAVIGISNGFIPTLFNPVVTYVETSGYKLGKQAFSQMLGRLKGEPVAENVCIESMLVKGGSL</sequence>
<dbReference type="InterPro" id="IPR025997">
    <property type="entry name" value="SBP_2_dom"/>
</dbReference>
<reference evidence="5 6" key="1">
    <citation type="submission" date="2019-01" db="EMBL/GenBank/DDBJ databases">
        <title>Lacibacter sp. strain TTM-7.</title>
        <authorList>
            <person name="Chen W.-M."/>
        </authorList>
    </citation>
    <scope>NUCLEOTIDE SEQUENCE [LARGE SCALE GENOMIC DNA]</scope>
    <source>
        <strain evidence="5 6">TTM-7</strain>
    </source>
</reference>
<dbReference type="GO" id="GO:0000976">
    <property type="term" value="F:transcription cis-regulatory region binding"/>
    <property type="evidence" value="ECO:0007669"/>
    <property type="project" value="TreeGrafter"/>
</dbReference>
<keyword evidence="6" id="KW-1185">Reference proteome</keyword>
<organism evidence="5 6">
    <name type="scientific">Lacibacter luteus</name>
    <dbReference type="NCBI Taxonomy" id="2508719"/>
    <lineage>
        <taxon>Bacteria</taxon>
        <taxon>Pseudomonadati</taxon>
        <taxon>Bacteroidota</taxon>
        <taxon>Chitinophagia</taxon>
        <taxon>Chitinophagales</taxon>
        <taxon>Chitinophagaceae</taxon>
        <taxon>Lacibacter</taxon>
    </lineage>
</organism>
<dbReference type="PROSITE" id="PS50932">
    <property type="entry name" value="HTH_LACI_2"/>
    <property type="match status" value="1"/>
</dbReference>
<dbReference type="AlphaFoldDB" id="A0A4Q1CJT9"/>
<dbReference type="Pfam" id="PF00356">
    <property type="entry name" value="LacI"/>
    <property type="match status" value="1"/>
</dbReference>
<dbReference type="PANTHER" id="PTHR30146:SF109">
    <property type="entry name" value="HTH-TYPE TRANSCRIPTIONAL REGULATOR GALS"/>
    <property type="match status" value="1"/>
</dbReference>
<name>A0A4Q1CJT9_9BACT</name>
<evidence type="ECO:0000259" key="4">
    <source>
        <dbReference type="PROSITE" id="PS50932"/>
    </source>
</evidence>
<dbReference type="CDD" id="cd06267">
    <property type="entry name" value="PBP1_LacI_sugar_binding-like"/>
    <property type="match status" value="1"/>
</dbReference>
<dbReference type="Gene3D" id="3.40.50.2300">
    <property type="match status" value="2"/>
</dbReference>
<evidence type="ECO:0000313" key="6">
    <source>
        <dbReference type="Proteomes" id="UP000290204"/>
    </source>
</evidence>
<keyword evidence="3" id="KW-0804">Transcription</keyword>
<dbReference type="InterPro" id="IPR000843">
    <property type="entry name" value="HTH_LacI"/>
</dbReference>
<accession>A0A4Q1CJT9</accession>
<dbReference type="InterPro" id="IPR028082">
    <property type="entry name" value="Peripla_BP_I"/>
</dbReference>
<dbReference type="GO" id="GO:0003700">
    <property type="term" value="F:DNA-binding transcription factor activity"/>
    <property type="evidence" value="ECO:0007669"/>
    <property type="project" value="TreeGrafter"/>
</dbReference>